<dbReference type="Proteomes" id="UP001206895">
    <property type="component" value="Unassembled WGS sequence"/>
</dbReference>
<reference evidence="1 2" key="1">
    <citation type="submission" date="2022-06" db="EMBL/GenBank/DDBJ databases">
        <title>Genomic Encyclopedia of Archaeal and Bacterial Type Strains, Phase II (KMG-II): from individual species to whole genera.</title>
        <authorList>
            <person name="Goeker M."/>
        </authorList>
    </citation>
    <scope>NUCLEOTIDE SEQUENCE [LARGE SCALE GENOMIC DNA]</scope>
    <source>
        <strain evidence="1 2">DSM 44693</strain>
    </source>
</reference>
<sequence>MARRRGESSGVRIRSDAFVRRASWTVDILVTLADGHRIAIEYDGSYWHADKVALDSAKSLDLLAEGIEVVRLREAPLPTLPIEVPTYHEIVIHSASPDPVGVIGKVRDLAR</sequence>
<evidence type="ECO:0000313" key="2">
    <source>
        <dbReference type="Proteomes" id="UP001206895"/>
    </source>
</evidence>
<gene>
    <name evidence="1" type="ORF">LX13_003952</name>
</gene>
<dbReference type="RefSeq" id="WP_253663068.1">
    <property type="nucleotide sequence ID" value="NZ_BAAAJQ010000003.1"/>
</dbReference>
<organism evidence="1 2">
    <name type="scientific">Williamsia maris</name>
    <dbReference type="NCBI Taxonomy" id="72806"/>
    <lineage>
        <taxon>Bacteria</taxon>
        <taxon>Bacillati</taxon>
        <taxon>Actinomycetota</taxon>
        <taxon>Actinomycetes</taxon>
        <taxon>Mycobacteriales</taxon>
        <taxon>Nocardiaceae</taxon>
        <taxon>Williamsia</taxon>
    </lineage>
</organism>
<name>A0ABT1HJJ1_9NOCA</name>
<accession>A0ABT1HJJ1</accession>
<proteinExistence type="predicted"/>
<protein>
    <recommendedName>
        <fullName evidence="3">DUF559 domain-containing protein</fullName>
    </recommendedName>
</protein>
<evidence type="ECO:0000313" key="1">
    <source>
        <dbReference type="EMBL" id="MCP2178111.1"/>
    </source>
</evidence>
<evidence type="ECO:0008006" key="3">
    <source>
        <dbReference type="Google" id="ProtNLM"/>
    </source>
</evidence>
<keyword evidence="2" id="KW-1185">Reference proteome</keyword>
<dbReference type="EMBL" id="JAMTCJ010000004">
    <property type="protein sequence ID" value="MCP2178111.1"/>
    <property type="molecule type" value="Genomic_DNA"/>
</dbReference>
<comment type="caution">
    <text evidence="1">The sequence shown here is derived from an EMBL/GenBank/DDBJ whole genome shotgun (WGS) entry which is preliminary data.</text>
</comment>
<dbReference type="Gene3D" id="3.40.960.10">
    <property type="entry name" value="VSR Endonuclease"/>
    <property type="match status" value="1"/>
</dbReference>